<protein>
    <submittedName>
        <fullName evidence="2">HeLo domain-containing protein</fullName>
    </submittedName>
</protein>
<sequence length="241" mass="26838">MVGGRGAWGLCIRSRCLPIYHSNPHCIQALLHDASQSLRLGNLYLIMAVGGTASIFHLVCQFASRIQQARAFEEEFDFYQLQLKVHLSRCATVSSTLCAINDSRNILAIRGTDDSTKASEDQEPTIADILSAIQNRLRKAQQEAEKVEADLLKFCPPRGADGLQSMRARMTGFIDKRKAQAAKTVEGIKWSFYKKDKYDKFIADISALIKHLERKVNINKEGLSLGNSPIIYIARAHSSAI</sequence>
<dbReference type="Pfam" id="PF14479">
    <property type="entry name" value="HeLo"/>
    <property type="match status" value="1"/>
</dbReference>
<evidence type="ECO:0000313" key="3">
    <source>
        <dbReference type="Proteomes" id="UP000826661"/>
    </source>
</evidence>
<name>A0A8G0PCM1_9HYPO</name>
<organism evidence="2 3">
    <name type="scientific">Trichoderma simmonsii</name>
    <dbReference type="NCBI Taxonomy" id="1491479"/>
    <lineage>
        <taxon>Eukaryota</taxon>
        <taxon>Fungi</taxon>
        <taxon>Dikarya</taxon>
        <taxon>Ascomycota</taxon>
        <taxon>Pezizomycotina</taxon>
        <taxon>Sordariomycetes</taxon>
        <taxon>Hypocreomycetidae</taxon>
        <taxon>Hypocreales</taxon>
        <taxon>Hypocreaceae</taxon>
        <taxon>Trichoderma</taxon>
    </lineage>
</organism>
<reference evidence="2 3" key="1">
    <citation type="journal article" date="2021" name="BMC Genomics">
        <title>Telomere-to-telomere genome assembly of asparaginase-producing Trichoderma simmonsii.</title>
        <authorList>
            <person name="Chung D."/>
            <person name="Kwon Y.M."/>
            <person name="Yang Y."/>
        </authorList>
    </citation>
    <scope>NUCLEOTIDE SEQUENCE [LARGE SCALE GENOMIC DNA]</scope>
    <source>
        <strain evidence="2 3">GH-Sj1</strain>
    </source>
</reference>
<evidence type="ECO:0000313" key="2">
    <source>
        <dbReference type="EMBL" id="QYS94319.1"/>
    </source>
</evidence>
<dbReference type="InterPro" id="IPR038305">
    <property type="entry name" value="HeLo_sf"/>
</dbReference>
<dbReference type="InterPro" id="IPR029498">
    <property type="entry name" value="HeLo_dom"/>
</dbReference>
<feature type="domain" description="Prion-inhibition and propagation HeLo" evidence="1">
    <location>
        <begin position="48"/>
        <end position="214"/>
    </location>
</feature>
<dbReference type="Proteomes" id="UP000826661">
    <property type="component" value="Chromosome I"/>
</dbReference>
<keyword evidence="3" id="KW-1185">Reference proteome</keyword>
<proteinExistence type="predicted"/>
<dbReference type="EMBL" id="CP075864">
    <property type="protein sequence ID" value="QYS94319.1"/>
    <property type="molecule type" value="Genomic_DNA"/>
</dbReference>
<gene>
    <name evidence="2" type="ORF">H0G86_001656</name>
</gene>
<accession>A0A8G0PCM1</accession>
<dbReference type="AlphaFoldDB" id="A0A8G0PCM1"/>
<dbReference type="Gene3D" id="1.20.120.1020">
    <property type="entry name" value="Prion-inhibition and propagation, HeLo domain"/>
    <property type="match status" value="1"/>
</dbReference>
<evidence type="ECO:0000259" key="1">
    <source>
        <dbReference type="Pfam" id="PF14479"/>
    </source>
</evidence>